<keyword evidence="5" id="KW-1185">Reference proteome</keyword>
<feature type="active site" evidence="3">
    <location>
        <position position="46"/>
    </location>
</feature>
<evidence type="ECO:0000313" key="4">
    <source>
        <dbReference type="EMBL" id="PUV25311.1"/>
    </source>
</evidence>
<sequence>MNLTIYQVDAFADEVFKGNPAAVCPLTEWLEDELLLKIAAENNLSETAFYVQKDNQFDIRWFTPSSEVDLCGHATLASAFVIRNCENYQEQHINFYSPRSGSLPVTVLQDKFVLNFPTDQYIEVPLSDELLAVTDKQPIAAYRGKTDFMLVFEDSADIASMKPNLTVISKIDARGIIVTAKGIDHDFVSRFFAPAVGVDEDPVCGSAHTTLAPYWGQQLNKTNLQAFQLSARSGQIYCKLLGDRVELGGTAVLYLKGEIYI</sequence>
<evidence type="ECO:0000256" key="3">
    <source>
        <dbReference type="PIRSR" id="PIRSR016184-1"/>
    </source>
</evidence>
<dbReference type="InterPro" id="IPR003719">
    <property type="entry name" value="Phenazine_PhzF-like"/>
</dbReference>
<evidence type="ECO:0000256" key="2">
    <source>
        <dbReference type="ARBA" id="ARBA00023235"/>
    </source>
</evidence>
<dbReference type="RefSeq" id="WP_108633646.1">
    <property type="nucleotide sequence ID" value="NZ_QCXX01000002.1"/>
</dbReference>
<protein>
    <submittedName>
        <fullName evidence="4">Isomerase</fullName>
    </submittedName>
</protein>
<dbReference type="PANTHER" id="PTHR13774">
    <property type="entry name" value="PHENAZINE BIOSYNTHESIS PROTEIN"/>
    <property type="match status" value="1"/>
</dbReference>
<organism evidence="4 5">
    <name type="scientific">Sphingobacterium athyrii</name>
    <dbReference type="NCBI Taxonomy" id="2152717"/>
    <lineage>
        <taxon>Bacteria</taxon>
        <taxon>Pseudomonadati</taxon>
        <taxon>Bacteroidota</taxon>
        <taxon>Sphingobacteriia</taxon>
        <taxon>Sphingobacteriales</taxon>
        <taxon>Sphingobacteriaceae</taxon>
        <taxon>Sphingobacterium</taxon>
    </lineage>
</organism>
<dbReference type="Pfam" id="PF02567">
    <property type="entry name" value="PhzC-PhzF"/>
    <property type="match status" value="1"/>
</dbReference>
<keyword evidence="2 4" id="KW-0413">Isomerase</keyword>
<comment type="caution">
    <text evidence="4">The sequence shown here is derived from an EMBL/GenBank/DDBJ whole genome shotgun (WGS) entry which is preliminary data.</text>
</comment>
<dbReference type="OrthoDB" id="9788221at2"/>
<proteinExistence type="inferred from homology"/>
<dbReference type="Proteomes" id="UP000250831">
    <property type="component" value="Unassembled WGS sequence"/>
</dbReference>
<dbReference type="GO" id="GO:0005737">
    <property type="term" value="C:cytoplasm"/>
    <property type="evidence" value="ECO:0007669"/>
    <property type="project" value="TreeGrafter"/>
</dbReference>
<name>A0A363NXC0_9SPHI</name>
<evidence type="ECO:0000256" key="1">
    <source>
        <dbReference type="ARBA" id="ARBA00008270"/>
    </source>
</evidence>
<reference evidence="4 5" key="1">
    <citation type="submission" date="2018-04" db="EMBL/GenBank/DDBJ databases">
        <title>Sphingobacterium sp. M46 Genome.</title>
        <authorList>
            <person name="Cheng J."/>
            <person name="Li Y."/>
        </authorList>
    </citation>
    <scope>NUCLEOTIDE SEQUENCE [LARGE SCALE GENOMIC DNA]</scope>
    <source>
        <strain evidence="4 5">M46</strain>
    </source>
</reference>
<gene>
    <name evidence="4" type="ORF">DCO56_10315</name>
</gene>
<dbReference type="GO" id="GO:0016853">
    <property type="term" value="F:isomerase activity"/>
    <property type="evidence" value="ECO:0007669"/>
    <property type="project" value="UniProtKB-KW"/>
</dbReference>
<dbReference type="Gene3D" id="3.10.310.10">
    <property type="entry name" value="Diaminopimelate Epimerase, Chain A, domain 1"/>
    <property type="match status" value="2"/>
</dbReference>
<dbReference type="NCBIfam" id="TIGR00654">
    <property type="entry name" value="PhzF_family"/>
    <property type="match status" value="1"/>
</dbReference>
<evidence type="ECO:0000313" key="5">
    <source>
        <dbReference type="Proteomes" id="UP000250831"/>
    </source>
</evidence>
<accession>A0A363NXC0</accession>
<dbReference type="AlphaFoldDB" id="A0A363NXC0"/>
<dbReference type="PANTHER" id="PTHR13774:SF17">
    <property type="entry name" value="PHENAZINE BIOSYNTHESIS-LIKE DOMAIN-CONTAINING PROTEIN"/>
    <property type="match status" value="1"/>
</dbReference>
<comment type="similarity">
    <text evidence="1">Belongs to the PhzF family.</text>
</comment>
<dbReference type="PIRSF" id="PIRSF016184">
    <property type="entry name" value="PhzC_PhzF"/>
    <property type="match status" value="1"/>
</dbReference>
<dbReference type="SUPFAM" id="SSF54506">
    <property type="entry name" value="Diaminopimelate epimerase-like"/>
    <property type="match status" value="1"/>
</dbReference>
<dbReference type="EMBL" id="QCXX01000002">
    <property type="protein sequence ID" value="PUV25311.1"/>
    <property type="molecule type" value="Genomic_DNA"/>
</dbReference>